<accession>A0ABT9XM90</accession>
<dbReference type="Pfam" id="PF02734">
    <property type="entry name" value="Dak2"/>
    <property type="match status" value="1"/>
</dbReference>
<dbReference type="RefSeq" id="WP_274456189.1">
    <property type="nucleotide sequence ID" value="NZ_CP067097.1"/>
</dbReference>
<sequence length="560" mass="59931">MSLEDRLDGTAFAQLLRAGHARLKQHVDVVNALNVFPVPDGDTGTNMELSLASGVARLAERDEWPLGSAAQALAAGLLMGARGNSGVILSQLFRGFLKVTQRVDALDIETFAAALQEGVQIAYRAVSKPVEGTMLTVAREAAAAGVREARHATSFAAWMASVYDAAKTALERTPEQLAVLKEAGVVDSGGQGLVYIYEGFLAWLQGDVAVDTPVETARHAAAPRNDALDFAAAQIDHDGEYGYCTEVLVRVAEMSTEDAERQLRERLGTYGDSLLVVGADDLVKVHVHTLHPGRVLEDAIALGPLVKIKIDNMTEQHADIRGTAEPLHPEASAEGKTDGKAAGKAVAIVAVAAGEGLQRVFASLGADVVIAGGQTMNPSTEDIVEAVRSTASVETIVLPNNKNIVMAANQAREVLGRHVHVVPTTSIPEGIAALMSFHPEDSVADNTRRMTEAIRRVHAGQVVRAVRDSVYQDRAIKANQFLGLVNQELMDVQDDRLAVAMNVIRAMGGMDAELLTVFYGSGVPEEEVNQLCEDVQQTFGLEVERQYGGQPVYDYIFALE</sequence>
<dbReference type="PANTHER" id="PTHR33434:SF4">
    <property type="entry name" value="PHOSPHATASE PROTEIN"/>
    <property type="match status" value="1"/>
</dbReference>
<dbReference type="Pfam" id="PF21645">
    <property type="entry name" value="FakA-like_M"/>
    <property type="match status" value="1"/>
</dbReference>
<dbReference type="SMART" id="SM01120">
    <property type="entry name" value="Dak2"/>
    <property type="match status" value="1"/>
</dbReference>
<evidence type="ECO:0000259" key="1">
    <source>
        <dbReference type="PROSITE" id="PS51480"/>
    </source>
</evidence>
<dbReference type="InterPro" id="IPR004007">
    <property type="entry name" value="DhaL_dom"/>
</dbReference>
<feature type="domain" description="DhaL" evidence="1">
    <location>
        <begin position="10"/>
        <end position="202"/>
    </location>
</feature>
<proteinExistence type="predicted"/>
<dbReference type="Gene3D" id="1.25.40.340">
    <property type="match status" value="1"/>
</dbReference>
<gene>
    <name evidence="2" type="ORF">J2S03_002715</name>
</gene>
<dbReference type="InterPro" id="IPR036117">
    <property type="entry name" value="DhaL_dom_sf"/>
</dbReference>
<protein>
    <submittedName>
        <fullName evidence="2">DAK2 domain fusion protein YloV</fullName>
    </submittedName>
</protein>
<keyword evidence="3" id="KW-1185">Reference proteome</keyword>
<dbReference type="NCBIfam" id="TIGR03599">
    <property type="entry name" value="YloV"/>
    <property type="match status" value="1"/>
</dbReference>
<dbReference type="InterPro" id="IPR050270">
    <property type="entry name" value="DegV_domain_contain"/>
</dbReference>
<dbReference type="EMBL" id="JAUSTP010000025">
    <property type="protein sequence ID" value="MDQ0190848.1"/>
    <property type="molecule type" value="Genomic_DNA"/>
</dbReference>
<reference evidence="2 3" key="1">
    <citation type="submission" date="2023-07" db="EMBL/GenBank/DDBJ databases">
        <title>Genomic Encyclopedia of Type Strains, Phase IV (KMG-IV): sequencing the most valuable type-strain genomes for metagenomic binning, comparative biology and taxonomic classification.</title>
        <authorList>
            <person name="Goeker M."/>
        </authorList>
    </citation>
    <scope>NUCLEOTIDE SEQUENCE [LARGE SCALE GENOMIC DNA]</scope>
    <source>
        <strain evidence="2 3">DSM 4006</strain>
    </source>
</reference>
<dbReference type="SMART" id="SM01121">
    <property type="entry name" value="Dak1_2"/>
    <property type="match status" value="1"/>
</dbReference>
<dbReference type="PROSITE" id="PS51480">
    <property type="entry name" value="DHAL"/>
    <property type="match status" value="1"/>
</dbReference>
<evidence type="ECO:0000313" key="3">
    <source>
        <dbReference type="Proteomes" id="UP001232973"/>
    </source>
</evidence>
<dbReference type="InterPro" id="IPR033470">
    <property type="entry name" value="FakA-like_C"/>
</dbReference>
<organism evidence="2 3">
    <name type="scientific">Alicyclobacillus cycloheptanicus</name>
    <dbReference type="NCBI Taxonomy" id="1457"/>
    <lineage>
        <taxon>Bacteria</taxon>
        <taxon>Bacillati</taxon>
        <taxon>Bacillota</taxon>
        <taxon>Bacilli</taxon>
        <taxon>Bacillales</taxon>
        <taxon>Alicyclobacillaceae</taxon>
        <taxon>Alicyclobacillus</taxon>
    </lineage>
</organism>
<dbReference type="Pfam" id="PF13684">
    <property type="entry name" value="FakA-like_C"/>
    <property type="match status" value="1"/>
</dbReference>
<dbReference type="InterPro" id="IPR048394">
    <property type="entry name" value="FakA-like_M"/>
</dbReference>
<dbReference type="SUPFAM" id="SSF101473">
    <property type="entry name" value="DhaL-like"/>
    <property type="match status" value="1"/>
</dbReference>
<evidence type="ECO:0000313" key="2">
    <source>
        <dbReference type="EMBL" id="MDQ0190848.1"/>
    </source>
</evidence>
<dbReference type="InterPro" id="IPR019986">
    <property type="entry name" value="YloV-like"/>
</dbReference>
<dbReference type="PANTHER" id="PTHR33434">
    <property type="entry name" value="DEGV DOMAIN-CONTAINING PROTEIN DR_1986-RELATED"/>
    <property type="match status" value="1"/>
</dbReference>
<dbReference type="Proteomes" id="UP001232973">
    <property type="component" value="Unassembled WGS sequence"/>
</dbReference>
<comment type="caution">
    <text evidence="2">The sequence shown here is derived from an EMBL/GenBank/DDBJ whole genome shotgun (WGS) entry which is preliminary data.</text>
</comment>
<name>A0ABT9XM90_9BACL</name>